<gene>
    <name evidence="1" type="ORF">HSEST_0047</name>
</gene>
<dbReference type="SUPFAM" id="SSF144020">
    <property type="entry name" value="FdhE-like"/>
    <property type="match status" value="1"/>
</dbReference>
<proteinExistence type="predicted"/>
<sequence>MTFRPTRPMPEIFTHFRKNIYGRSIWTDMSLSTEAMTACPVCGSCDRETTARERVPGGTDWRYFECNRCGHEWRS</sequence>
<organism evidence="1 2">
    <name type="scientific">Halapricum desulfuricans</name>
    <dbReference type="NCBI Taxonomy" id="2841257"/>
    <lineage>
        <taxon>Archaea</taxon>
        <taxon>Methanobacteriati</taxon>
        <taxon>Methanobacteriota</taxon>
        <taxon>Stenosarchaea group</taxon>
        <taxon>Halobacteria</taxon>
        <taxon>Halobacteriales</taxon>
        <taxon>Haloarculaceae</taxon>
        <taxon>Halapricum</taxon>
    </lineage>
</organism>
<evidence type="ECO:0000313" key="2">
    <source>
        <dbReference type="Proteomes" id="UP000663292"/>
    </source>
</evidence>
<evidence type="ECO:0000313" key="1">
    <source>
        <dbReference type="EMBL" id="QSG13610.1"/>
    </source>
</evidence>
<dbReference type="Proteomes" id="UP000663292">
    <property type="component" value="Chromosome"/>
</dbReference>
<accession>A0A897NGN8</accession>
<protein>
    <submittedName>
        <fullName evidence="1">Zn finger containing protein</fullName>
    </submittedName>
</protein>
<dbReference type="AlphaFoldDB" id="A0A897NGN8"/>
<reference evidence="1 2" key="1">
    <citation type="submission" date="2020-11" db="EMBL/GenBank/DDBJ databases">
        <title>Carbohydrate-dependent, anaerobic sulfur respiration: A novel catabolism in halophilic archaea.</title>
        <authorList>
            <person name="Sorokin D.Y."/>
            <person name="Messina E."/>
            <person name="Smedile F."/>
            <person name="La Cono V."/>
            <person name="Hallsworth J.E."/>
            <person name="Yakimov M.M."/>
        </authorList>
    </citation>
    <scope>NUCLEOTIDE SEQUENCE [LARGE SCALE GENOMIC DNA]</scope>
    <source>
        <strain evidence="1 2">HSR-Est</strain>
    </source>
</reference>
<name>A0A897NGN8_9EURY</name>
<dbReference type="EMBL" id="CP064791">
    <property type="protein sequence ID" value="QSG13610.1"/>
    <property type="molecule type" value="Genomic_DNA"/>
</dbReference>
<keyword evidence="2" id="KW-1185">Reference proteome</keyword>
<dbReference type="InterPro" id="IPR024064">
    <property type="entry name" value="FdhE-like_sf"/>
</dbReference>